<dbReference type="SMART" id="SM00530">
    <property type="entry name" value="HTH_XRE"/>
    <property type="match status" value="1"/>
</dbReference>
<sequence length="97" mass="10620">MRNFTVRTSDQLPQLLQAFRKEAGLTQAEAAMRMGVSQQTLSALERNAARISVERLMRLLGILGIEFVLRKEAPSPGNSDSHSDSNSGEASSTTQAW</sequence>
<feature type="domain" description="HTH cro/C1-type" evidence="2">
    <location>
        <begin position="16"/>
        <end position="70"/>
    </location>
</feature>
<evidence type="ECO:0000259" key="2">
    <source>
        <dbReference type="PROSITE" id="PS50943"/>
    </source>
</evidence>
<organism evidence="3 4">
    <name type="scientific">Cupriavidus cauae</name>
    <dbReference type="NCBI Taxonomy" id="2608999"/>
    <lineage>
        <taxon>Bacteria</taxon>
        <taxon>Pseudomonadati</taxon>
        <taxon>Pseudomonadota</taxon>
        <taxon>Betaproteobacteria</taxon>
        <taxon>Burkholderiales</taxon>
        <taxon>Burkholderiaceae</taxon>
        <taxon>Cupriavidus</taxon>
    </lineage>
</organism>
<dbReference type="InterPro" id="IPR010982">
    <property type="entry name" value="Lambda_DNA-bd_dom_sf"/>
</dbReference>
<dbReference type="AlphaFoldDB" id="A0A5M8B515"/>
<keyword evidence="4" id="KW-1185">Reference proteome</keyword>
<evidence type="ECO:0000256" key="1">
    <source>
        <dbReference type="SAM" id="MobiDB-lite"/>
    </source>
</evidence>
<accession>A0A5M8B515</accession>
<dbReference type="InterPro" id="IPR001387">
    <property type="entry name" value="Cro/C1-type_HTH"/>
</dbReference>
<dbReference type="SUPFAM" id="SSF47413">
    <property type="entry name" value="lambda repressor-like DNA-binding domains"/>
    <property type="match status" value="1"/>
</dbReference>
<evidence type="ECO:0000313" key="3">
    <source>
        <dbReference type="EMBL" id="KAA6129695.1"/>
    </source>
</evidence>
<feature type="region of interest" description="Disordered" evidence="1">
    <location>
        <begin position="73"/>
        <end position="97"/>
    </location>
</feature>
<name>A0A5M8B515_9BURK</name>
<dbReference type="RefSeq" id="WP_150082433.1">
    <property type="nucleotide sequence ID" value="NZ_VWRN01000017.1"/>
</dbReference>
<dbReference type="EMBL" id="VWRN01000017">
    <property type="protein sequence ID" value="KAA6129695.1"/>
    <property type="molecule type" value="Genomic_DNA"/>
</dbReference>
<dbReference type="Proteomes" id="UP000324324">
    <property type="component" value="Unassembled WGS sequence"/>
</dbReference>
<dbReference type="Pfam" id="PF01381">
    <property type="entry name" value="HTH_3"/>
    <property type="match status" value="1"/>
</dbReference>
<protein>
    <submittedName>
        <fullName evidence="3">Helix-turn-helix transcriptional regulator</fullName>
    </submittedName>
</protein>
<comment type="caution">
    <text evidence="3">The sequence shown here is derived from an EMBL/GenBank/DDBJ whole genome shotgun (WGS) entry which is preliminary data.</text>
</comment>
<dbReference type="PROSITE" id="PS50943">
    <property type="entry name" value="HTH_CROC1"/>
    <property type="match status" value="1"/>
</dbReference>
<reference evidence="3 4" key="1">
    <citation type="submission" date="2019-09" db="EMBL/GenBank/DDBJ databases">
        <title>Isolation of a novel species in the genus Cupriavidus from patients with sepsis using whole genome sequencing.</title>
        <authorList>
            <person name="Kweon O.J."/>
            <person name="Lee M.-K."/>
        </authorList>
    </citation>
    <scope>NUCLEOTIDE SEQUENCE [LARGE SCALE GENOMIC DNA]</scope>
    <source>
        <strain evidence="3 4">MKL-01</strain>
    </source>
</reference>
<gene>
    <name evidence="3" type="ORF">F1599_05415</name>
</gene>
<evidence type="ECO:0000313" key="4">
    <source>
        <dbReference type="Proteomes" id="UP000324324"/>
    </source>
</evidence>
<dbReference type="GO" id="GO:0003677">
    <property type="term" value="F:DNA binding"/>
    <property type="evidence" value="ECO:0007669"/>
    <property type="project" value="InterPro"/>
</dbReference>
<feature type="compositionally biased region" description="Low complexity" evidence="1">
    <location>
        <begin position="74"/>
        <end position="97"/>
    </location>
</feature>
<dbReference type="CDD" id="cd00093">
    <property type="entry name" value="HTH_XRE"/>
    <property type="match status" value="1"/>
</dbReference>
<dbReference type="Gene3D" id="1.10.260.40">
    <property type="entry name" value="lambda repressor-like DNA-binding domains"/>
    <property type="match status" value="1"/>
</dbReference>
<proteinExistence type="predicted"/>